<sequence length="82" mass="9237">MSVSCSPTREEKSSVSPRLRPTRSAWPDSDSRSKHLSYDSPGSDDGGLKILVGGKLVRLWMQWYADKLLEGYKKALSTFFEI</sequence>
<accession>U4LDM3</accession>
<keyword evidence="3" id="KW-1185">Reference proteome</keyword>
<evidence type="ECO:0000256" key="1">
    <source>
        <dbReference type="SAM" id="MobiDB-lite"/>
    </source>
</evidence>
<gene>
    <name evidence="2" type="ORF">PCON_06288</name>
</gene>
<proteinExistence type="predicted"/>
<organism evidence="2 3">
    <name type="scientific">Pyronema omphalodes (strain CBS 100304)</name>
    <name type="common">Pyronema confluens</name>
    <dbReference type="NCBI Taxonomy" id="1076935"/>
    <lineage>
        <taxon>Eukaryota</taxon>
        <taxon>Fungi</taxon>
        <taxon>Dikarya</taxon>
        <taxon>Ascomycota</taxon>
        <taxon>Pezizomycotina</taxon>
        <taxon>Pezizomycetes</taxon>
        <taxon>Pezizales</taxon>
        <taxon>Pyronemataceae</taxon>
        <taxon>Pyronema</taxon>
    </lineage>
</organism>
<evidence type="ECO:0000313" key="3">
    <source>
        <dbReference type="Proteomes" id="UP000018144"/>
    </source>
</evidence>
<reference evidence="2 3" key="1">
    <citation type="journal article" date="2013" name="PLoS Genet.">
        <title>The genome and development-dependent transcriptomes of Pyronema confluens: a window into fungal evolution.</title>
        <authorList>
            <person name="Traeger S."/>
            <person name="Altegoer F."/>
            <person name="Freitag M."/>
            <person name="Gabaldon T."/>
            <person name="Kempken F."/>
            <person name="Kumar A."/>
            <person name="Marcet-Houben M."/>
            <person name="Poggeler S."/>
            <person name="Stajich J.E."/>
            <person name="Nowrousian M."/>
        </authorList>
    </citation>
    <scope>NUCLEOTIDE SEQUENCE [LARGE SCALE GENOMIC DNA]</scope>
    <source>
        <strain evidence="3">CBS 100304</strain>
        <tissue evidence="2">Vegetative mycelium</tissue>
    </source>
</reference>
<name>U4LDM3_PYROM</name>
<evidence type="ECO:0000313" key="2">
    <source>
        <dbReference type="EMBL" id="CCX29627.1"/>
    </source>
</evidence>
<dbReference type="EMBL" id="HF935309">
    <property type="protein sequence ID" value="CCX29627.1"/>
    <property type="molecule type" value="Genomic_DNA"/>
</dbReference>
<dbReference type="Proteomes" id="UP000018144">
    <property type="component" value="Unassembled WGS sequence"/>
</dbReference>
<dbReference type="AlphaFoldDB" id="U4LDM3"/>
<protein>
    <submittedName>
        <fullName evidence="2">Uncharacterized protein</fullName>
    </submittedName>
</protein>
<feature type="region of interest" description="Disordered" evidence="1">
    <location>
        <begin position="1"/>
        <end position="47"/>
    </location>
</feature>